<name>A0A6B0XZG3_9RHOB</name>
<dbReference type="EMBL" id="VXRY01000072">
    <property type="protein sequence ID" value="MXY32830.1"/>
    <property type="molecule type" value="Genomic_DNA"/>
</dbReference>
<dbReference type="Pfam" id="PF03167">
    <property type="entry name" value="UDG"/>
    <property type="match status" value="1"/>
</dbReference>
<evidence type="ECO:0000259" key="1">
    <source>
        <dbReference type="Pfam" id="PF03167"/>
    </source>
</evidence>
<reference evidence="2" key="1">
    <citation type="submission" date="2019-09" db="EMBL/GenBank/DDBJ databases">
        <title>Characterisation of the sponge microbiome using genome-centric metagenomics.</title>
        <authorList>
            <person name="Engelberts J.P."/>
            <person name="Robbins S.J."/>
            <person name="De Goeij J.M."/>
            <person name="Aranda M."/>
            <person name="Bell S.C."/>
            <person name="Webster N.S."/>
        </authorList>
    </citation>
    <scope>NUCLEOTIDE SEQUENCE</scope>
    <source>
        <strain evidence="2">SB0664_bin_43</strain>
    </source>
</reference>
<comment type="caution">
    <text evidence="2">The sequence shown here is derived from an EMBL/GenBank/DDBJ whole genome shotgun (WGS) entry which is preliminary data.</text>
</comment>
<sequence>MTQPATDLVDALSAIQLEHVFNPYADHCPHFDRSDAAARRRQNLELSLKTAVELEVRTIWIARDLGYRGGRRTGLALTDEMHLDAYSTLFRGLPVERATKGPPVGERTANTIWRMLARIGEPVFLWNVFPLHPHEPDDPMTNRCHTAKERSASSWVLHALIDLLGPEKMVAIGGDAHRAVESMGIDSIHVRHPSYGGQNVFIRQIEEAYDLEEDVAPDLFRQLAAWPGGHRTP</sequence>
<accession>A0A6B0XZG3</accession>
<dbReference type="SUPFAM" id="SSF52141">
    <property type="entry name" value="Uracil-DNA glycosylase-like"/>
    <property type="match status" value="1"/>
</dbReference>
<dbReference type="AlphaFoldDB" id="A0A6B0XZG3"/>
<protein>
    <submittedName>
        <fullName evidence="2">Uracil-DNA glycosylase</fullName>
    </submittedName>
</protein>
<dbReference type="Gene3D" id="3.40.470.10">
    <property type="entry name" value="Uracil-DNA glycosylase-like domain"/>
    <property type="match status" value="1"/>
</dbReference>
<evidence type="ECO:0000313" key="2">
    <source>
        <dbReference type="EMBL" id="MXY32830.1"/>
    </source>
</evidence>
<feature type="domain" description="Uracil-DNA glycosylase-like" evidence="1">
    <location>
        <begin position="100"/>
        <end position="197"/>
    </location>
</feature>
<gene>
    <name evidence="2" type="ORF">F4Y60_01815</name>
</gene>
<proteinExistence type="predicted"/>
<dbReference type="InterPro" id="IPR005122">
    <property type="entry name" value="Uracil-DNA_glycosylase-like"/>
</dbReference>
<dbReference type="InterPro" id="IPR036895">
    <property type="entry name" value="Uracil-DNA_glycosylase-like_sf"/>
</dbReference>
<dbReference type="CDD" id="cd10035">
    <property type="entry name" value="UDG_like"/>
    <property type="match status" value="1"/>
</dbReference>
<organism evidence="2">
    <name type="scientific">Boseongicola sp. SB0664_bin_43</name>
    <dbReference type="NCBI Taxonomy" id="2604844"/>
    <lineage>
        <taxon>Bacteria</taxon>
        <taxon>Pseudomonadati</taxon>
        <taxon>Pseudomonadota</taxon>
        <taxon>Alphaproteobacteria</taxon>
        <taxon>Rhodobacterales</taxon>
        <taxon>Paracoccaceae</taxon>
        <taxon>Boseongicola</taxon>
    </lineage>
</organism>